<dbReference type="Gene3D" id="2.60.200.20">
    <property type="match status" value="1"/>
</dbReference>
<name>A0ABS7SG76_9MICO</name>
<sequence>MWRVSVRPSAESKLSPVDVVVTADAGGKVGDLAASLGTHLGGGAGQLLLAPTTGGRPWSADTPLSQAPLRDGDVLEVTSVPAEWLTRPGRAGAARAVVHVVAGPDAGTQIPVVGEVVTIGRSADAGVHLNDPLVSRSHAQILLTDTPVVVDQGSAHGTRVAGRVVNRPQALAWGEQITVGSSVLVVRQGRSGRAGQVEPDGAPDRGVLRSPRFGVRVEALEHEVPAAPAPVRKIGVPWPMMLMPMLMGGAMFALMRNPFSLIFMLGFPTMMGVNYLMQVRTARREHAEQAAIWREEVDGILSLMDTSARAQAEQAEEDEPELDVVLARATARDHRLWTRQRDDADFLTVRAGRGPRPALVTAKLPGTQGDRVLRAEAAAAIGGRATLPDQPVPVPLAQAALTAVVGATADVDAWVRAAVVRLAVTHSPNEVRLAAVLGADRSHVESWLRWLPHAAPLAGGTACVSVGAGDGQSLLEELAVAEPAGLHTVLLVDGGAQVSRRLVEAVAGVAEDPDRRLHLIWMGESLTEVPAATDLAVDLTSSTLQRASRGGVEELTRCDALDLTTAWRAARALSGYKDEAAVVAAESMLPQQVRLPGLTGDLADPDDVERLIERWAASTGLRAQLGTGADGVISIDLREDGPHGLVAGTTGAGKSELLQSLIASLAINNPPSRITFLLVDYKGGAAFRECAELPHSVGYITDLTPALVQRALTSLHAELTAREHLLAEYGAKDLIALERSHPEAAPPSMLICVDEFAALLAEVPEFVDGMVSIAQRGRSLGMHMLLATQRPAGVVTPQIKANTDLRIALRVASADDSTDVIDAPDAAHLSRRTPGRAWLRRTGHGTRELVQVAFVGAHEELHELGDAVRVAPFTARDLPGPARSGGTRMHPSTDLERIVATATTAFLRTGRRAPKKPWIPPIAPELPMVCTAPGELALGAGARDEALVAGGATDVVRAVQAPGQVILGMVDRPAQQSQVPFVVDYARSGHLLVFGSSGAGKTELLRTLAASVTAGAHGAAAVSDCVYGIDAGGGGLTVLERLGWVGSVVVEQQLERMLRLIRMLHRTVTERNAALASRGVADLAALAATGVDLQRIHLLIDNLPAVMDALEGGGAVRRQHGEQLLTILQEGRRAGVHITATAPQRTGLPSQLQAAFGQRLVMRMTVTDDYAMLGVPANVLDGESPAGRALSGKDEVQIATLGGAGTPLQAERLDELMAVVADRYAGEPPAAVPVLPTRLPQHLLPAPTADELCLGAEESFVAPVNLALRAAPLLITGRARSGRTSALLGVAQLARRSSVPPARIVFAGPRAQAVVAVPGGTLSAAEVSDDVLATPEELLAWVEGGGMRTAANGAGLHAAAADHAATGDVDPWILLLLDDLHEWERAWEGGGAERRALEALAAHLTSLPGGSTAVVGVADPDDARSRQHIPGLIALLRRSRRAVLLSPEMGDGSLVAAQIPMNSHEPLTGAGRGLLVNGGSSHVLQLVSASVEGVR</sequence>
<keyword evidence="2 4" id="KW-0547">Nucleotide-binding</keyword>
<proteinExistence type="predicted"/>
<dbReference type="InterPro" id="IPR050206">
    <property type="entry name" value="FtsK/SpoIIIE/SftA"/>
</dbReference>
<dbReference type="PROSITE" id="PS50901">
    <property type="entry name" value="FTSK"/>
    <property type="match status" value="2"/>
</dbReference>
<reference evidence="7 8" key="1">
    <citation type="submission" date="2021-04" db="EMBL/GenBank/DDBJ databases">
        <title>Ruania sp. nov., isolated from sandy soil of mangrove forest.</title>
        <authorList>
            <person name="Ge X."/>
            <person name="Huang R."/>
            <person name="Liu W."/>
        </authorList>
    </citation>
    <scope>NUCLEOTIDE SEQUENCE [LARGE SCALE GENOMIC DNA]</scope>
    <source>
        <strain evidence="7 8">N2-46</strain>
    </source>
</reference>
<dbReference type="SUPFAM" id="SSF49879">
    <property type="entry name" value="SMAD/FHA domain"/>
    <property type="match status" value="1"/>
</dbReference>
<dbReference type="InterPro" id="IPR027417">
    <property type="entry name" value="P-loop_NTPase"/>
</dbReference>
<dbReference type="Pfam" id="PF01580">
    <property type="entry name" value="FtsK_SpoIIIE"/>
    <property type="match status" value="2"/>
</dbReference>
<evidence type="ECO:0000259" key="5">
    <source>
        <dbReference type="PROSITE" id="PS50006"/>
    </source>
</evidence>
<dbReference type="InterPro" id="IPR000253">
    <property type="entry name" value="FHA_dom"/>
</dbReference>
<keyword evidence="3 4" id="KW-0067">ATP-binding</keyword>
<gene>
    <name evidence="7" type="ORF">KCQ71_24540</name>
</gene>
<feature type="domain" description="FtsK" evidence="6">
    <location>
        <begin position="630"/>
        <end position="818"/>
    </location>
</feature>
<keyword evidence="1" id="KW-0597">Phosphoprotein</keyword>
<dbReference type="CDD" id="cd01127">
    <property type="entry name" value="TrwB_TraG_TraD_VirD4"/>
    <property type="match status" value="1"/>
</dbReference>
<feature type="domain" description="FtsK" evidence="6">
    <location>
        <begin position="978"/>
        <end position="1171"/>
    </location>
</feature>
<evidence type="ECO:0000313" key="8">
    <source>
        <dbReference type="Proteomes" id="UP000826651"/>
    </source>
</evidence>
<accession>A0ABS7SG76</accession>
<evidence type="ECO:0000313" key="7">
    <source>
        <dbReference type="EMBL" id="MBZ2199338.1"/>
    </source>
</evidence>
<keyword evidence="8" id="KW-1185">Reference proteome</keyword>
<dbReference type="SMART" id="SM00382">
    <property type="entry name" value="AAA"/>
    <property type="match status" value="3"/>
</dbReference>
<evidence type="ECO:0000259" key="6">
    <source>
        <dbReference type="PROSITE" id="PS50901"/>
    </source>
</evidence>
<dbReference type="Pfam" id="PF00498">
    <property type="entry name" value="FHA"/>
    <property type="match status" value="1"/>
</dbReference>
<dbReference type="InterPro" id="IPR008984">
    <property type="entry name" value="SMAD_FHA_dom_sf"/>
</dbReference>
<evidence type="ECO:0000256" key="3">
    <source>
        <dbReference type="ARBA" id="ARBA00022840"/>
    </source>
</evidence>
<dbReference type="PANTHER" id="PTHR22683">
    <property type="entry name" value="SPORULATION PROTEIN RELATED"/>
    <property type="match status" value="1"/>
</dbReference>
<evidence type="ECO:0000256" key="2">
    <source>
        <dbReference type="ARBA" id="ARBA00022741"/>
    </source>
</evidence>
<dbReference type="InterPro" id="IPR003593">
    <property type="entry name" value="AAA+_ATPase"/>
</dbReference>
<comment type="caution">
    <text evidence="7">The sequence shown here is derived from an EMBL/GenBank/DDBJ whole genome shotgun (WGS) entry which is preliminary data.</text>
</comment>
<dbReference type="SUPFAM" id="SSF52540">
    <property type="entry name" value="P-loop containing nucleoside triphosphate hydrolases"/>
    <property type="match status" value="2"/>
</dbReference>
<feature type="domain" description="FHA" evidence="5">
    <location>
        <begin position="117"/>
        <end position="165"/>
    </location>
</feature>
<dbReference type="CDD" id="cd00060">
    <property type="entry name" value="FHA"/>
    <property type="match status" value="1"/>
</dbReference>
<organism evidence="7 8">
    <name type="scientific">Occultella gossypii</name>
    <dbReference type="NCBI Taxonomy" id="2800820"/>
    <lineage>
        <taxon>Bacteria</taxon>
        <taxon>Bacillati</taxon>
        <taxon>Actinomycetota</taxon>
        <taxon>Actinomycetes</taxon>
        <taxon>Micrococcales</taxon>
        <taxon>Ruaniaceae</taxon>
        <taxon>Occultella</taxon>
    </lineage>
</organism>
<evidence type="ECO:0000256" key="1">
    <source>
        <dbReference type="ARBA" id="ARBA00022553"/>
    </source>
</evidence>
<dbReference type="Proteomes" id="UP000826651">
    <property type="component" value="Unassembled WGS sequence"/>
</dbReference>
<dbReference type="PANTHER" id="PTHR22683:SF1">
    <property type="entry name" value="TYPE VII SECRETION SYSTEM PROTEIN ESSC"/>
    <property type="match status" value="1"/>
</dbReference>
<dbReference type="SMART" id="SM00240">
    <property type="entry name" value="FHA"/>
    <property type="match status" value="1"/>
</dbReference>
<dbReference type="PROSITE" id="PS50006">
    <property type="entry name" value="FHA_DOMAIN"/>
    <property type="match status" value="1"/>
</dbReference>
<dbReference type="Gene3D" id="3.40.50.300">
    <property type="entry name" value="P-loop containing nucleotide triphosphate hydrolases"/>
    <property type="match status" value="3"/>
</dbReference>
<evidence type="ECO:0000256" key="4">
    <source>
        <dbReference type="PROSITE-ProRule" id="PRU00289"/>
    </source>
</evidence>
<feature type="binding site" evidence="4">
    <location>
        <begin position="648"/>
        <end position="655"/>
    </location>
    <ligand>
        <name>ATP</name>
        <dbReference type="ChEBI" id="CHEBI:30616"/>
    </ligand>
</feature>
<protein>
    <submittedName>
        <fullName evidence="7">FHA domain-containing protein</fullName>
    </submittedName>
</protein>
<dbReference type="EMBL" id="JAGSHT010000027">
    <property type="protein sequence ID" value="MBZ2199338.1"/>
    <property type="molecule type" value="Genomic_DNA"/>
</dbReference>
<dbReference type="RefSeq" id="WP_223411342.1">
    <property type="nucleotide sequence ID" value="NZ_JAGSHT010000027.1"/>
</dbReference>
<feature type="binding site" evidence="4">
    <location>
        <begin position="995"/>
        <end position="1002"/>
    </location>
    <ligand>
        <name>ATP</name>
        <dbReference type="ChEBI" id="CHEBI:30616"/>
    </ligand>
</feature>
<dbReference type="InterPro" id="IPR002543">
    <property type="entry name" value="FtsK_dom"/>
</dbReference>